<dbReference type="Pfam" id="PF07883">
    <property type="entry name" value="Cupin_2"/>
    <property type="match status" value="1"/>
</dbReference>
<proteinExistence type="predicted"/>
<feature type="domain" description="HTH cro/C1-type" evidence="3">
    <location>
        <begin position="36"/>
        <end position="90"/>
    </location>
</feature>
<dbReference type="Gene3D" id="2.60.120.10">
    <property type="entry name" value="Jelly Rolls"/>
    <property type="match status" value="1"/>
</dbReference>
<dbReference type="SUPFAM" id="SSF47413">
    <property type="entry name" value="lambda repressor-like DNA-binding domains"/>
    <property type="match status" value="1"/>
</dbReference>
<dbReference type="CDD" id="cd02209">
    <property type="entry name" value="cupin_XRE_C"/>
    <property type="match status" value="1"/>
</dbReference>
<dbReference type="InterPro" id="IPR050807">
    <property type="entry name" value="TransReg_Diox_bact_type"/>
</dbReference>
<evidence type="ECO:0000259" key="3">
    <source>
        <dbReference type="PROSITE" id="PS50943"/>
    </source>
</evidence>
<sequence>MPNRPTDRPAPREGTPQEPVGPRVIDEQAARIGSRIRTLRRAHGMTLVQLAALTELSHPFLSQLERGHARPSMVSLERIARALGSSQVELLAAADTERRRPGDIRPDVLRASEGVRGPFAEGEARLLAHGARGFEPMEFVGANTDPGDYYEHEEDEFIYVMRGSVLADFADQGRFVLDAGDSIYYYGGTPHRWSALSDEGYHLFLVKQKGADE</sequence>
<dbReference type="Gene3D" id="1.10.260.40">
    <property type="entry name" value="lambda repressor-like DNA-binding domains"/>
    <property type="match status" value="1"/>
</dbReference>
<evidence type="ECO:0000256" key="2">
    <source>
        <dbReference type="SAM" id="MobiDB-lite"/>
    </source>
</evidence>
<dbReference type="InterPro" id="IPR014710">
    <property type="entry name" value="RmlC-like_jellyroll"/>
</dbReference>
<feature type="region of interest" description="Disordered" evidence="2">
    <location>
        <begin position="1"/>
        <end position="21"/>
    </location>
</feature>
<evidence type="ECO:0000256" key="1">
    <source>
        <dbReference type="ARBA" id="ARBA00023125"/>
    </source>
</evidence>
<dbReference type="InterPro" id="IPR001387">
    <property type="entry name" value="Cro/C1-type_HTH"/>
</dbReference>
<dbReference type="SMART" id="SM00530">
    <property type="entry name" value="HTH_XRE"/>
    <property type="match status" value="1"/>
</dbReference>
<dbReference type="RefSeq" id="WP_301218002.1">
    <property type="nucleotide sequence ID" value="NZ_JAROCB010000002.1"/>
</dbReference>
<dbReference type="InterPro" id="IPR010982">
    <property type="entry name" value="Lambda_DNA-bd_dom_sf"/>
</dbReference>
<dbReference type="Pfam" id="PF13560">
    <property type="entry name" value="HTH_31"/>
    <property type="match status" value="1"/>
</dbReference>
<reference evidence="4" key="1">
    <citation type="submission" date="2023-03" db="EMBL/GenBank/DDBJ databases">
        <title>MT1 and MT2 Draft Genomes of Novel Species.</title>
        <authorList>
            <person name="Venkateswaran K."/>
        </authorList>
    </citation>
    <scope>NUCLEOTIDE SEQUENCE</scope>
    <source>
        <strain evidence="4">F6_8S_P_1A</strain>
    </source>
</reference>
<dbReference type="PANTHER" id="PTHR46797:SF1">
    <property type="entry name" value="METHYLPHOSPHONATE SYNTHASE"/>
    <property type="match status" value="1"/>
</dbReference>
<gene>
    <name evidence="4" type="ORF">P5G59_08710</name>
</gene>
<organism evidence="4 5">
    <name type="scientific">Leifsonia virtsii</name>
    <dbReference type="NCBI Taxonomy" id="3035915"/>
    <lineage>
        <taxon>Bacteria</taxon>
        <taxon>Bacillati</taxon>
        <taxon>Actinomycetota</taxon>
        <taxon>Actinomycetes</taxon>
        <taxon>Micrococcales</taxon>
        <taxon>Microbacteriaceae</taxon>
        <taxon>Leifsonia</taxon>
    </lineage>
</organism>
<dbReference type="InterPro" id="IPR011051">
    <property type="entry name" value="RmlC_Cupin_sf"/>
</dbReference>
<dbReference type="EMBL" id="JAROCB010000002">
    <property type="protein sequence ID" value="MDN4597217.1"/>
    <property type="molecule type" value="Genomic_DNA"/>
</dbReference>
<dbReference type="CDD" id="cd00093">
    <property type="entry name" value="HTH_XRE"/>
    <property type="match status" value="1"/>
</dbReference>
<keyword evidence="1" id="KW-0238">DNA-binding</keyword>
<keyword evidence="5" id="KW-1185">Reference proteome</keyword>
<evidence type="ECO:0000313" key="5">
    <source>
        <dbReference type="Proteomes" id="UP001174210"/>
    </source>
</evidence>
<protein>
    <submittedName>
        <fullName evidence="4">Helix-turn-helix domain-containing protein</fullName>
    </submittedName>
</protein>
<dbReference type="Proteomes" id="UP001174210">
    <property type="component" value="Unassembled WGS sequence"/>
</dbReference>
<name>A0ABT8IWX7_9MICO</name>
<accession>A0ABT8IWX7</accession>
<dbReference type="PROSITE" id="PS50943">
    <property type="entry name" value="HTH_CROC1"/>
    <property type="match status" value="1"/>
</dbReference>
<feature type="compositionally biased region" description="Basic and acidic residues" evidence="2">
    <location>
        <begin position="1"/>
        <end position="11"/>
    </location>
</feature>
<dbReference type="SUPFAM" id="SSF51182">
    <property type="entry name" value="RmlC-like cupins"/>
    <property type="match status" value="1"/>
</dbReference>
<comment type="caution">
    <text evidence="4">The sequence shown here is derived from an EMBL/GenBank/DDBJ whole genome shotgun (WGS) entry which is preliminary data.</text>
</comment>
<dbReference type="PANTHER" id="PTHR46797">
    <property type="entry name" value="HTH-TYPE TRANSCRIPTIONAL REGULATOR"/>
    <property type="match status" value="1"/>
</dbReference>
<dbReference type="InterPro" id="IPR013096">
    <property type="entry name" value="Cupin_2"/>
</dbReference>
<evidence type="ECO:0000313" key="4">
    <source>
        <dbReference type="EMBL" id="MDN4597217.1"/>
    </source>
</evidence>